<organism evidence="2 3">
    <name type="scientific">Bodo saltans</name>
    <name type="common">Flagellated protozoan</name>
    <dbReference type="NCBI Taxonomy" id="75058"/>
    <lineage>
        <taxon>Eukaryota</taxon>
        <taxon>Discoba</taxon>
        <taxon>Euglenozoa</taxon>
        <taxon>Kinetoplastea</taxon>
        <taxon>Metakinetoplastina</taxon>
        <taxon>Eubodonida</taxon>
        <taxon>Bodonidae</taxon>
        <taxon>Bodo</taxon>
    </lineage>
</organism>
<dbReference type="EMBL" id="CYKH01000720">
    <property type="protein sequence ID" value="CUG25989.1"/>
    <property type="molecule type" value="Genomic_DNA"/>
</dbReference>
<proteinExistence type="predicted"/>
<feature type="compositionally biased region" description="Low complexity" evidence="1">
    <location>
        <begin position="152"/>
        <end position="173"/>
    </location>
</feature>
<sequence length="180" mass="19046">MRLSYRRLMSINGGSRGVSAGANWISTFRYGFEGSPVFGCYQEAPATNAGGNSTLASSSSFMMSNGSGGSRGGDALQRYVYCKALVYASCGGRLARDWIAGCASLSVSDAELVALALQHDASKDDLIRLQMILEKRRALGERQRSGDETPEASAAPSSSSGSRLFQSSSPSGSELRHSLR</sequence>
<dbReference type="OrthoDB" id="278326at2759"/>
<accession>A0A0S4IZY6</accession>
<keyword evidence="3" id="KW-1185">Reference proteome</keyword>
<feature type="region of interest" description="Disordered" evidence="1">
    <location>
        <begin position="139"/>
        <end position="180"/>
    </location>
</feature>
<reference evidence="3" key="1">
    <citation type="submission" date="2015-09" db="EMBL/GenBank/DDBJ databases">
        <authorList>
            <consortium name="Pathogen Informatics"/>
        </authorList>
    </citation>
    <scope>NUCLEOTIDE SEQUENCE [LARGE SCALE GENOMIC DNA]</scope>
    <source>
        <strain evidence="3">Lake Konstanz</strain>
    </source>
</reference>
<dbReference type="AlphaFoldDB" id="A0A0S4IZY6"/>
<evidence type="ECO:0000256" key="1">
    <source>
        <dbReference type="SAM" id="MobiDB-lite"/>
    </source>
</evidence>
<gene>
    <name evidence="2" type="ORF">BSAL_76525</name>
</gene>
<name>A0A0S4IZY6_BODSA</name>
<evidence type="ECO:0000313" key="3">
    <source>
        <dbReference type="Proteomes" id="UP000051952"/>
    </source>
</evidence>
<evidence type="ECO:0000313" key="2">
    <source>
        <dbReference type="EMBL" id="CUG25989.1"/>
    </source>
</evidence>
<protein>
    <submittedName>
        <fullName evidence="2">Uncharacterized protein</fullName>
    </submittedName>
</protein>
<dbReference type="VEuPathDB" id="TriTrypDB:BSAL_76525"/>
<dbReference type="Proteomes" id="UP000051952">
    <property type="component" value="Unassembled WGS sequence"/>
</dbReference>